<evidence type="ECO:0000256" key="1">
    <source>
        <dbReference type="ARBA" id="ARBA00022448"/>
    </source>
</evidence>
<evidence type="ECO:0000256" key="6">
    <source>
        <dbReference type="ARBA" id="ARBA00023136"/>
    </source>
</evidence>
<dbReference type="InterPro" id="IPR022929">
    <property type="entry name" value="Put_MntP"/>
</dbReference>
<reference evidence="9 10" key="1">
    <citation type="journal article" date="2021" name="ISME Commun">
        <title>Automated analysis of genomic sequences facilitates high-throughput and comprehensive description of bacteria.</title>
        <authorList>
            <person name="Hitch T.C.A."/>
        </authorList>
    </citation>
    <scope>NUCLEOTIDE SEQUENCE [LARGE SCALE GENOMIC DNA]</scope>
    <source>
        <strain evidence="9 10">Sanger_31</strain>
    </source>
</reference>
<organism evidence="9 10">
    <name type="scientific">Hominimerdicola aceti</name>
    <dbReference type="NCBI Taxonomy" id="2981726"/>
    <lineage>
        <taxon>Bacteria</taxon>
        <taxon>Bacillati</taxon>
        <taxon>Bacillota</taxon>
        <taxon>Clostridia</taxon>
        <taxon>Eubacteriales</taxon>
        <taxon>Oscillospiraceae</taxon>
        <taxon>Hominimerdicola</taxon>
    </lineage>
</organism>
<evidence type="ECO:0000256" key="5">
    <source>
        <dbReference type="ARBA" id="ARBA00023065"/>
    </source>
</evidence>
<dbReference type="EMBL" id="JAOQJZ010000001">
    <property type="protein sequence ID" value="MCU6704727.1"/>
    <property type="molecule type" value="Genomic_DNA"/>
</dbReference>
<keyword evidence="1 8" id="KW-0813">Transport</keyword>
<evidence type="ECO:0000313" key="10">
    <source>
        <dbReference type="Proteomes" id="UP001208131"/>
    </source>
</evidence>
<dbReference type="PANTHER" id="PTHR35529:SF1">
    <property type="entry name" value="MANGANESE EFFLUX PUMP MNTP-RELATED"/>
    <property type="match status" value="1"/>
</dbReference>
<protein>
    <recommendedName>
        <fullName evidence="8">Putative manganese efflux pump MntP</fullName>
    </recommendedName>
</protein>
<proteinExistence type="inferred from homology"/>
<comment type="caution">
    <text evidence="9">The sequence shown here is derived from an EMBL/GenBank/DDBJ whole genome shotgun (WGS) entry which is preliminary data.</text>
</comment>
<dbReference type="AlphaFoldDB" id="A0AAE3LJJ8"/>
<gene>
    <name evidence="8" type="primary">mntP</name>
    <name evidence="9" type="ORF">OCV57_02135</name>
</gene>
<dbReference type="PANTHER" id="PTHR35529">
    <property type="entry name" value="MANGANESE EFFLUX PUMP MNTP-RELATED"/>
    <property type="match status" value="1"/>
</dbReference>
<evidence type="ECO:0000256" key="8">
    <source>
        <dbReference type="HAMAP-Rule" id="MF_01521"/>
    </source>
</evidence>
<accession>A0AAE3LJJ8</accession>
<evidence type="ECO:0000313" key="9">
    <source>
        <dbReference type="EMBL" id="MCU6704727.1"/>
    </source>
</evidence>
<sequence>MSIFELFLTACGLSMDAFAVSVTNGLCVRKGRVRGALMCGIIFGLFQGIMPAIGYALGMNFAEYIERFDHWIALILLGFIGLNMICGSGDDEIQTGGRLTFGAVLVQGFATSVDALAVGISFAALGVGIVRSAAFICVVTAALSFCGFMLGNKFSGKLKSKARIVGGVILICIGLKIFAEQTIFV</sequence>
<evidence type="ECO:0000256" key="3">
    <source>
        <dbReference type="ARBA" id="ARBA00022692"/>
    </source>
</evidence>
<keyword evidence="6 8" id="KW-0472">Membrane</keyword>
<feature type="transmembrane region" description="Helical" evidence="8">
    <location>
        <begin position="35"/>
        <end position="58"/>
    </location>
</feature>
<dbReference type="HAMAP" id="MF_01521">
    <property type="entry name" value="MntP_pump"/>
    <property type="match status" value="1"/>
</dbReference>
<comment type="subcellular location">
    <subcellularLocation>
        <location evidence="8">Cell membrane</location>
        <topology evidence="8">Multi-pass membrane protein</topology>
    </subcellularLocation>
</comment>
<comment type="similarity">
    <text evidence="8">Belongs to the MntP (TC 9.B.29) family.</text>
</comment>
<feature type="transmembrane region" description="Helical" evidence="8">
    <location>
        <begin position="70"/>
        <end position="87"/>
    </location>
</feature>
<evidence type="ECO:0000256" key="4">
    <source>
        <dbReference type="ARBA" id="ARBA00022989"/>
    </source>
</evidence>
<feature type="transmembrane region" description="Helical" evidence="8">
    <location>
        <begin position="99"/>
        <end position="123"/>
    </location>
</feature>
<dbReference type="InterPro" id="IPR003810">
    <property type="entry name" value="Mntp/YtaF"/>
</dbReference>
<evidence type="ECO:0000256" key="2">
    <source>
        <dbReference type="ARBA" id="ARBA00022475"/>
    </source>
</evidence>
<evidence type="ECO:0000256" key="7">
    <source>
        <dbReference type="ARBA" id="ARBA00023211"/>
    </source>
</evidence>
<dbReference type="Proteomes" id="UP001208131">
    <property type="component" value="Unassembled WGS sequence"/>
</dbReference>
<dbReference type="GO" id="GO:0005384">
    <property type="term" value="F:manganese ion transmembrane transporter activity"/>
    <property type="evidence" value="ECO:0007669"/>
    <property type="project" value="UniProtKB-UniRule"/>
</dbReference>
<dbReference type="Pfam" id="PF02659">
    <property type="entry name" value="Mntp"/>
    <property type="match status" value="1"/>
</dbReference>
<keyword evidence="5 8" id="KW-0406">Ion transport</keyword>
<keyword evidence="4 8" id="KW-1133">Transmembrane helix</keyword>
<keyword evidence="10" id="KW-1185">Reference proteome</keyword>
<keyword evidence="7 8" id="KW-0464">Manganese</keyword>
<keyword evidence="3 8" id="KW-0812">Transmembrane</keyword>
<feature type="transmembrane region" description="Helical" evidence="8">
    <location>
        <begin position="129"/>
        <end position="150"/>
    </location>
</feature>
<feature type="transmembrane region" description="Helical" evidence="8">
    <location>
        <begin position="6"/>
        <end position="28"/>
    </location>
</feature>
<dbReference type="GO" id="GO:0005886">
    <property type="term" value="C:plasma membrane"/>
    <property type="evidence" value="ECO:0007669"/>
    <property type="project" value="UniProtKB-SubCell"/>
</dbReference>
<feature type="transmembrane region" description="Helical" evidence="8">
    <location>
        <begin position="162"/>
        <end position="179"/>
    </location>
</feature>
<keyword evidence="2 8" id="KW-1003">Cell membrane</keyword>
<comment type="function">
    <text evidence="8">Probably functions as a manganese efflux pump.</text>
</comment>
<dbReference type="RefSeq" id="WP_041337308.1">
    <property type="nucleotide sequence ID" value="NZ_JAOQJZ010000001.1"/>
</dbReference>
<name>A0AAE3LJJ8_9FIRM</name>